<reference evidence="2 3" key="1">
    <citation type="journal article" date="2013" name="Int. J. Syst. Evol. Microbiol.">
        <title>Kordia antarctica sp. nov., isolated from Antarctic seawater.</title>
        <authorList>
            <person name="Baek K."/>
            <person name="Choi A."/>
            <person name="Kang I."/>
            <person name="Lee K."/>
            <person name="Cho J.C."/>
        </authorList>
    </citation>
    <scope>NUCLEOTIDE SEQUENCE [LARGE SCALE GENOMIC DNA]</scope>
    <source>
        <strain evidence="2 3">IMCC3317</strain>
    </source>
</reference>
<proteinExistence type="predicted"/>
<dbReference type="Pfam" id="PF09949">
    <property type="entry name" value="APP1_cat"/>
    <property type="match status" value="1"/>
</dbReference>
<evidence type="ECO:0000313" key="2">
    <source>
        <dbReference type="EMBL" id="QHI34950.1"/>
    </source>
</evidence>
<dbReference type="AlphaFoldDB" id="A0A7L4ZEL5"/>
<evidence type="ECO:0000313" key="3">
    <source>
        <dbReference type="Proteomes" id="UP000464657"/>
    </source>
</evidence>
<dbReference type="EMBL" id="CP019288">
    <property type="protein sequence ID" value="QHI34950.1"/>
    <property type="molecule type" value="Genomic_DNA"/>
</dbReference>
<dbReference type="Proteomes" id="UP000464657">
    <property type="component" value="Chromosome"/>
</dbReference>
<organism evidence="2 3">
    <name type="scientific">Kordia antarctica</name>
    <dbReference type="NCBI Taxonomy" id="1218801"/>
    <lineage>
        <taxon>Bacteria</taxon>
        <taxon>Pseudomonadati</taxon>
        <taxon>Bacteroidota</taxon>
        <taxon>Flavobacteriia</taxon>
        <taxon>Flavobacteriales</taxon>
        <taxon>Flavobacteriaceae</taxon>
        <taxon>Kordia</taxon>
    </lineage>
</organism>
<accession>A0A7L4ZEL5</accession>
<feature type="domain" description="Phosphatidate phosphatase APP1 catalytic" evidence="1">
    <location>
        <begin position="139"/>
        <end position="294"/>
    </location>
</feature>
<dbReference type="PANTHER" id="PTHR28208:SF3">
    <property type="entry name" value="PHOSPHATIDATE PHOSPHATASE APP1"/>
    <property type="match status" value="1"/>
</dbReference>
<keyword evidence="3" id="KW-1185">Reference proteome</keyword>
<sequence>MSIFQFISRLIDDEDPVIIMPFGGYANSEKIYAQARVLEDEGITHSQEDSFIKNLYNSYKRFETDESENEIVKVSIDTEVIMLNSDKEGYVYLDANHAIKRNNKAVTEWLPVTYELIQDEKSIYKIEDHIMFPSTEASFGVISDMDDTVIDTGLSSTFKWKVIINSFFKHSNNRLPLQGAQEFYTLLQKGPDGKRDNPFFYLSNSPWNLHEYLIDFLKFYNFPKGILLLRDIGFENVKKDTFQERNKYVKISHIISTYPTLPFILIGDAADLDHDIYIEIARKFPNRIQAIYIRTVANKGKMIAVKSIIESITDVNVVLIETTDEAIAHAKKHQFIQ</sequence>
<dbReference type="GO" id="GO:0008195">
    <property type="term" value="F:phosphatidate phosphatase activity"/>
    <property type="evidence" value="ECO:0007669"/>
    <property type="project" value="InterPro"/>
</dbReference>
<dbReference type="RefSeq" id="WP_160127729.1">
    <property type="nucleotide sequence ID" value="NZ_CP019288.1"/>
</dbReference>
<dbReference type="PANTHER" id="PTHR28208">
    <property type="entry name" value="PHOSPHATIDATE PHOSPHATASE APP1"/>
    <property type="match status" value="1"/>
</dbReference>
<dbReference type="KEGG" id="kan:IMCC3317_02950"/>
<dbReference type="InterPro" id="IPR019236">
    <property type="entry name" value="APP1_cat"/>
</dbReference>
<dbReference type="OrthoDB" id="9789875at2"/>
<name>A0A7L4ZEL5_9FLAO</name>
<gene>
    <name evidence="2" type="ORF">IMCC3317_02950</name>
</gene>
<protein>
    <recommendedName>
        <fullName evidence="1">Phosphatidate phosphatase APP1 catalytic domain-containing protein</fullName>
    </recommendedName>
</protein>
<dbReference type="InterPro" id="IPR052935">
    <property type="entry name" value="Mg2+_PAP"/>
</dbReference>
<evidence type="ECO:0000259" key="1">
    <source>
        <dbReference type="Pfam" id="PF09949"/>
    </source>
</evidence>